<dbReference type="PROSITE" id="PS00584">
    <property type="entry name" value="PFKB_KINASES_2"/>
    <property type="match status" value="1"/>
</dbReference>
<dbReference type="Proteomes" id="UP000541636">
    <property type="component" value="Unassembled WGS sequence"/>
</dbReference>
<evidence type="ECO:0000256" key="5">
    <source>
        <dbReference type="ARBA" id="ARBA00022723"/>
    </source>
</evidence>
<organism evidence="14 15">
    <name type="scientific">Oleiagrimonas citrea</name>
    <dbReference type="NCBI Taxonomy" id="1665687"/>
    <lineage>
        <taxon>Bacteria</taxon>
        <taxon>Pseudomonadati</taxon>
        <taxon>Pseudomonadota</taxon>
        <taxon>Gammaproteobacteria</taxon>
        <taxon>Lysobacterales</taxon>
        <taxon>Rhodanobacteraceae</taxon>
        <taxon>Oleiagrimonas</taxon>
    </lineage>
</organism>
<dbReference type="Pfam" id="PF00294">
    <property type="entry name" value="PfkB"/>
    <property type="match status" value="1"/>
</dbReference>
<dbReference type="AlphaFoldDB" id="A0A846ZPS1"/>
<keyword evidence="5 12" id="KW-0479">Metal-binding</keyword>
<feature type="binding site" evidence="12">
    <location>
        <position position="264"/>
    </location>
    <ligand>
        <name>K(+)</name>
        <dbReference type="ChEBI" id="CHEBI:29103"/>
    </ligand>
</feature>
<dbReference type="SUPFAM" id="SSF53613">
    <property type="entry name" value="Ribokinase-like"/>
    <property type="match status" value="1"/>
</dbReference>
<dbReference type="HAMAP" id="MF_01987">
    <property type="entry name" value="Ribokinase"/>
    <property type="match status" value="1"/>
</dbReference>
<feature type="binding site" evidence="12">
    <location>
        <begin position="40"/>
        <end position="44"/>
    </location>
    <ligand>
        <name>substrate</name>
    </ligand>
</feature>
<evidence type="ECO:0000256" key="8">
    <source>
        <dbReference type="ARBA" id="ARBA00022840"/>
    </source>
</evidence>
<feature type="domain" description="Carbohydrate kinase PfkB" evidence="13">
    <location>
        <begin position="3"/>
        <end position="311"/>
    </location>
</feature>
<comment type="function">
    <text evidence="12">Catalyzes the phosphorylation of ribose at O-5 in a reaction requiring ATP and magnesium. The resulting D-ribose-5-phosphate can then be used either for sythesis of nucleotides, histidine, and tryptophan, or as a component of the pentose phosphate pathway.</text>
</comment>
<keyword evidence="11 12" id="KW-0119">Carbohydrate metabolism</keyword>
<keyword evidence="9 12" id="KW-0460">Magnesium</keyword>
<name>A0A846ZPS1_9GAMM</name>
<comment type="caution">
    <text evidence="12">Lacks conserved residue(s) required for the propagation of feature annotation.</text>
</comment>
<keyword evidence="12" id="KW-0963">Cytoplasm</keyword>
<dbReference type="CDD" id="cd01174">
    <property type="entry name" value="ribokinase"/>
    <property type="match status" value="1"/>
</dbReference>
<dbReference type="EC" id="2.7.1.15" evidence="2 12"/>
<evidence type="ECO:0000256" key="3">
    <source>
        <dbReference type="ARBA" id="ARBA00016943"/>
    </source>
</evidence>
<comment type="activity regulation">
    <text evidence="12">Activated by a monovalent cation that binds near, but not in, the active site. The most likely occupant of the site in vivo is potassium. Ion binding induces a conformational change that may alter substrate affinity.</text>
</comment>
<evidence type="ECO:0000256" key="2">
    <source>
        <dbReference type="ARBA" id="ARBA00012035"/>
    </source>
</evidence>
<evidence type="ECO:0000256" key="10">
    <source>
        <dbReference type="ARBA" id="ARBA00022958"/>
    </source>
</evidence>
<dbReference type="InterPro" id="IPR002139">
    <property type="entry name" value="Ribo/fructo_kinase"/>
</dbReference>
<protein>
    <recommendedName>
        <fullName evidence="3 12">Ribokinase</fullName>
        <shortName evidence="12">RK</shortName>
        <ecNumber evidence="2 12">2.7.1.15</ecNumber>
    </recommendedName>
</protein>
<dbReference type="UniPathway" id="UPA00916">
    <property type="reaction ID" value="UER00889"/>
</dbReference>
<dbReference type="Gene3D" id="3.40.1190.20">
    <property type="match status" value="1"/>
</dbReference>
<sequence>MATQVIVVGSYNQDHVWQVDRFPQPGETRRGSGFRTGPGGKGFNQAVACARQDVATVFIGARGKDALGEGAAALAEREGLMGCWQVREDVPTGTAAILVEASGQNQIIVDLAANERLDPDFLRAQSTRFADARVLLVQLENNLDATRAALELGGEHNLTCVLNPAPVHPDLDAGLLGLVDVLTPNESEFAQLCARFLDAEVATDDVASLDDERLHALCRRLCNGSVVVTLGRHGSFVSHGAARRGDEADCYRVAAETVTPVDTTGAGDAFCGALAAGLASTDSARFADAVRQAGRVAAMSTERAGAAVAMPRRDEVAARFR</sequence>
<feature type="active site" description="Proton acceptor" evidence="12">
    <location>
        <position position="268"/>
    </location>
</feature>
<dbReference type="PRINTS" id="PR00990">
    <property type="entry name" value="RIBOKINASE"/>
</dbReference>
<evidence type="ECO:0000256" key="7">
    <source>
        <dbReference type="ARBA" id="ARBA00022777"/>
    </source>
</evidence>
<comment type="pathway">
    <text evidence="12">Carbohydrate metabolism; D-ribose degradation; D-ribose 5-phosphate from beta-D-ribopyranose: step 2/2.</text>
</comment>
<keyword evidence="4 12" id="KW-0808">Transferase</keyword>
<dbReference type="InterPro" id="IPR029056">
    <property type="entry name" value="Ribokinase-like"/>
</dbReference>
<feature type="binding site" evidence="12">
    <location>
        <begin position="12"/>
        <end position="14"/>
    </location>
    <ligand>
        <name>substrate</name>
    </ligand>
</feature>
<dbReference type="PANTHER" id="PTHR10584:SF166">
    <property type="entry name" value="RIBOKINASE"/>
    <property type="match status" value="1"/>
</dbReference>
<keyword evidence="7 12" id="KW-0418">Kinase</keyword>
<keyword evidence="15" id="KW-1185">Reference proteome</keyword>
<evidence type="ECO:0000313" key="15">
    <source>
        <dbReference type="Proteomes" id="UP000541636"/>
    </source>
</evidence>
<comment type="similarity">
    <text evidence="12">Belongs to the carbohydrate kinase PfkB family. Ribokinase subfamily.</text>
</comment>
<evidence type="ECO:0000256" key="6">
    <source>
        <dbReference type="ARBA" id="ARBA00022741"/>
    </source>
</evidence>
<evidence type="ECO:0000256" key="4">
    <source>
        <dbReference type="ARBA" id="ARBA00022679"/>
    </source>
</evidence>
<dbReference type="EMBL" id="JAAZQD010000004">
    <property type="protein sequence ID" value="NKZ39499.1"/>
    <property type="molecule type" value="Genomic_DNA"/>
</dbReference>
<evidence type="ECO:0000256" key="1">
    <source>
        <dbReference type="ARBA" id="ARBA00005380"/>
    </source>
</evidence>
<feature type="binding site" evidence="12">
    <location>
        <position position="140"/>
    </location>
    <ligand>
        <name>substrate</name>
    </ligand>
</feature>
<evidence type="ECO:0000256" key="9">
    <source>
        <dbReference type="ARBA" id="ARBA00022842"/>
    </source>
</evidence>
<dbReference type="PANTHER" id="PTHR10584">
    <property type="entry name" value="SUGAR KINASE"/>
    <property type="match status" value="1"/>
</dbReference>
<dbReference type="GO" id="GO:0005829">
    <property type="term" value="C:cytosol"/>
    <property type="evidence" value="ECO:0007669"/>
    <property type="project" value="TreeGrafter"/>
</dbReference>
<comment type="subunit">
    <text evidence="12">Homodimer.</text>
</comment>
<accession>A0A846ZPS1</accession>
<evidence type="ECO:0000259" key="13">
    <source>
        <dbReference type="Pfam" id="PF00294"/>
    </source>
</evidence>
<feature type="binding site" evidence="12">
    <location>
        <position position="303"/>
    </location>
    <ligand>
        <name>K(+)</name>
        <dbReference type="ChEBI" id="CHEBI:29103"/>
    </ligand>
</feature>
<dbReference type="InterPro" id="IPR002173">
    <property type="entry name" value="Carboh/pur_kinase_PfkB_CS"/>
</dbReference>
<evidence type="ECO:0000313" key="14">
    <source>
        <dbReference type="EMBL" id="NKZ39499.1"/>
    </source>
</evidence>
<feature type="binding site" evidence="12">
    <location>
        <position position="300"/>
    </location>
    <ligand>
        <name>K(+)</name>
        <dbReference type="ChEBI" id="CHEBI:29103"/>
    </ligand>
</feature>
<feature type="binding site" evidence="12">
    <location>
        <begin position="267"/>
        <end position="268"/>
    </location>
    <ligand>
        <name>ATP</name>
        <dbReference type="ChEBI" id="CHEBI:30616"/>
    </ligand>
</feature>
<keyword evidence="6 12" id="KW-0547">Nucleotide-binding</keyword>
<keyword evidence="10 12" id="KW-0630">Potassium</keyword>
<dbReference type="RefSeq" id="WP_168609487.1">
    <property type="nucleotide sequence ID" value="NZ_JAAZQD010000004.1"/>
</dbReference>
<reference evidence="14 15" key="1">
    <citation type="journal article" date="2017" name="Int. J. Syst. Evol. Microbiol.">
        <title>Oleiagrimonas citrea sp. nov., a marine bacterium isolated from tidal flat sediment and emended description of the genus Oleiagrimonas Fang et al. 2015 and Oleiagrimonas soli.</title>
        <authorList>
            <person name="Yang S.H."/>
            <person name="Seo H.S."/>
            <person name="Seong C.N."/>
            <person name="Kwon K.K."/>
        </authorList>
    </citation>
    <scope>NUCLEOTIDE SEQUENCE [LARGE SCALE GENOMIC DNA]</scope>
    <source>
        <strain evidence="14 15">MEBiC09124</strain>
    </source>
</reference>
<proteinExistence type="inferred from homology"/>
<dbReference type="GO" id="GO:0046872">
    <property type="term" value="F:metal ion binding"/>
    <property type="evidence" value="ECO:0007669"/>
    <property type="project" value="UniProtKB-KW"/>
</dbReference>
<dbReference type="GO" id="GO:0004747">
    <property type="term" value="F:ribokinase activity"/>
    <property type="evidence" value="ECO:0007669"/>
    <property type="project" value="UniProtKB-UniRule"/>
</dbReference>
<dbReference type="InterPro" id="IPR011611">
    <property type="entry name" value="PfkB_dom"/>
</dbReference>
<dbReference type="GO" id="GO:0005524">
    <property type="term" value="F:ATP binding"/>
    <property type="evidence" value="ECO:0007669"/>
    <property type="project" value="UniProtKB-UniRule"/>
</dbReference>
<comment type="subcellular location">
    <subcellularLocation>
        <location evidence="12">Cytoplasm</location>
    </subcellularLocation>
</comment>
<feature type="binding site" evidence="12">
    <location>
        <position position="185"/>
    </location>
    <ligand>
        <name>ATP</name>
        <dbReference type="ChEBI" id="CHEBI:30616"/>
    </ligand>
</feature>
<gene>
    <name evidence="12" type="primary">rbsK</name>
    <name evidence="14" type="ORF">HF690_11120</name>
</gene>
<feature type="binding site" evidence="12">
    <location>
        <position position="305"/>
    </location>
    <ligand>
        <name>K(+)</name>
        <dbReference type="ChEBI" id="CHEBI:29103"/>
    </ligand>
</feature>
<comment type="similarity">
    <text evidence="1">Belongs to the carbohydrate kinase pfkB family.</text>
</comment>
<comment type="cofactor">
    <cofactor evidence="12">
        <name>Mg(2+)</name>
        <dbReference type="ChEBI" id="CHEBI:18420"/>
    </cofactor>
    <text evidence="12">Requires a divalent cation, most likely magnesium in vivo, as an electrophilic catalyst to aid phosphoryl group transfer. It is the chelate of the metal and the nucleotide that is the actual substrate.</text>
</comment>
<dbReference type="InterPro" id="IPR011877">
    <property type="entry name" value="Ribokinase"/>
</dbReference>
<evidence type="ECO:0000256" key="12">
    <source>
        <dbReference type="HAMAP-Rule" id="MF_01987"/>
    </source>
</evidence>
<feature type="binding site" evidence="12">
    <location>
        <position position="268"/>
    </location>
    <ligand>
        <name>substrate</name>
    </ligand>
</feature>
<feature type="binding site" evidence="12">
    <location>
        <position position="262"/>
    </location>
    <ligand>
        <name>K(+)</name>
        <dbReference type="ChEBI" id="CHEBI:29103"/>
    </ligand>
</feature>
<comment type="catalytic activity">
    <reaction evidence="12">
        <text>D-ribose + ATP = D-ribose 5-phosphate + ADP + H(+)</text>
        <dbReference type="Rhea" id="RHEA:13697"/>
        <dbReference type="ChEBI" id="CHEBI:15378"/>
        <dbReference type="ChEBI" id="CHEBI:30616"/>
        <dbReference type="ChEBI" id="CHEBI:47013"/>
        <dbReference type="ChEBI" id="CHEBI:78346"/>
        <dbReference type="ChEBI" id="CHEBI:456216"/>
        <dbReference type="EC" id="2.7.1.15"/>
    </reaction>
</comment>
<dbReference type="GO" id="GO:0019303">
    <property type="term" value="P:D-ribose catabolic process"/>
    <property type="evidence" value="ECO:0007669"/>
    <property type="project" value="UniProtKB-UniRule"/>
</dbReference>
<evidence type="ECO:0000256" key="11">
    <source>
        <dbReference type="ARBA" id="ARBA00023277"/>
    </source>
</evidence>
<feature type="binding site" evidence="12">
    <location>
        <begin position="229"/>
        <end position="234"/>
    </location>
    <ligand>
        <name>ATP</name>
        <dbReference type="ChEBI" id="CHEBI:30616"/>
    </ligand>
</feature>
<comment type="caution">
    <text evidence="14">The sequence shown here is derived from an EMBL/GenBank/DDBJ whole genome shotgun (WGS) entry which is preliminary data.</text>
</comment>
<keyword evidence="8 12" id="KW-0067">ATP-binding</keyword>